<dbReference type="RefSeq" id="WP_160485461.1">
    <property type="nucleotide sequence ID" value="NZ_WUBR01000002.1"/>
</dbReference>
<reference evidence="2 3" key="2">
    <citation type="submission" date="2020-02" db="EMBL/GenBank/DDBJ databases">
        <title>Erythrobacter dongmakensis sp. nov., isolated from a tidal mudflat.</title>
        <authorList>
            <person name="Kim I.S."/>
        </authorList>
    </citation>
    <scope>NUCLEOTIDE SEQUENCE [LARGE SCALE GENOMIC DNA]</scope>
    <source>
        <strain evidence="2 3">GH3-10</strain>
    </source>
</reference>
<evidence type="ECO:0000313" key="3">
    <source>
        <dbReference type="Proteomes" id="UP000461409"/>
    </source>
</evidence>
<protein>
    <submittedName>
        <fullName evidence="2">DUF3137 domain-containing protein</fullName>
    </submittedName>
</protein>
<organism evidence="2 3">
    <name type="scientific">Aurantiacibacter rhizosphaerae</name>
    <dbReference type="NCBI Taxonomy" id="2691582"/>
    <lineage>
        <taxon>Bacteria</taxon>
        <taxon>Pseudomonadati</taxon>
        <taxon>Pseudomonadota</taxon>
        <taxon>Alphaproteobacteria</taxon>
        <taxon>Sphingomonadales</taxon>
        <taxon>Erythrobacteraceae</taxon>
        <taxon>Aurantiacibacter</taxon>
    </lineage>
</organism>
<comment type="caution">
    <text evidence="2">The sequence shown here is derived from an EMBL/GenBank/DDBJ whole genome shotgun (WGS) entry which is preliminary data.</text>
</comment>
<feature type="transmembrane region" description="Helical" evidence="1">
    <location>
        <begin position="61"/>
        <end position="77"/>
    </location>
</feature>
<sequence>MIEHPDVDLLMAGPLGQWLVDQEQVRADAKKKTWNRRFLVLIVLLPLALFVLIAFQMELMPVIWGTAVLGGIAFAWAQRPVTNAVRAVKIGINEAIADALDLQYRHDCEPDAAFELAKSCKLLPKYDRAHFEDHWSGQLGDIAITVHEAKLEERRGSGKNKRWVTVFRGLVMSVGYSRRFYGTTLLVRNNAYKHFFGTKKDSIKVIGKQLDYAEMTHPDFEDKFDIYTSDQTEARHLIDPLYVERLIAVEDSYQGEDVATIFHDGSLVVTLKTGNMFESGHIDARNDRRRMETTINQFRRIADLARELNSREPVTGYR</sequence>
<dbReference type="AlphaFoldDB" id="A0A844XE70"/>
<evidence type="ECO:0000313" key="2">
    <source>
        <dbReference type="EMBL" id="MWV27785.1"/>
    </source>
</evidence>
<keyword evidence="1" id="KW-1133">Transmembrane helix</keyword>
<dbReference type="EMBL" id="WUBR01000002">
    <property type="protein sequence ID" value="MWV27785.1"/>
    <property type="molecule type" value="Genomic_DNA"/>
</dbReference>
<evidence type="ECO:0000256" key="1">
    <source>
        <dbReference type="SAM" id="Phobius"/>
    </source>
</evidence>
<gene>
    <name evidence="2" type="ORF">GRF63_07685</name>
</gene>
<dbReference type="Pfam" id="PF11335">
    <property type="entry name" value="DUF3137"/>
    <property type="match status" value="1"/>
</dbReference>
<reference evidence="2 3" key="1">
    <citation type="submission" date="2019-12" db="EMBL/GenBank/DDBJ databases">
        <authorList>
            <person name="Lee S.D."/>
        </authorList>
    </citation>
    <scope>NUCLEOTIDE SEQUENCE [LARGE SCALE GENOMIC DNA]</scope>
    <source>
        <strain evidence="2 3">GH3-10</strain>
    </source>
</reference>
<keyword evidence="3" id="KW-1185">Reference proteome</keyword>
<accession>A0A844XE70</accession>
<feature type="transmembrane region" description="Helical" evidence="1">
    <location>
        <begin position="38"/>
        <end position="55"/>
    </location>
</feature>
<dbReference type="InterPro" id="IPR021484">
    <property type="entry name" value="DUF3137"/>
</dbReference>
<keyword evidence="1" id="KW-0472">Membrane</keyword>
<name>A0A844XE70_9SPHN</name>
<proteinExistence type="predicted"/>
<dbReference type="Proteomes" id="UP000461409">
    <property type="component" value="Unassembled WGS sequence"/>
</dbReference>
<keyword evidence="1" id="KW-0812">Transmembrane</keyword>